<accession>A0ABN1KC16</accession>
<feature type="compositionally biased region" description="Acidic residues" evidence="1">
    <location>
        <begin position="154"/>
        <end position="167"/>
    </location>
</feature>
<dbReference type="EMBL" id="BAAAEW010000033">
    <property type="protein sequence ID" value="GAA0761840.1"/>
    <property type="molecule type" value="Genomic_DNA"/>
</dbReference>
<evidence type="ECO:0000256" key="1">
    <source>
        <dbReference type="SAM" id="MobiDB-lite"/>
    </source>
</evidence>
<sequence>MLRRSLPWLLLLAVLLGAGALLVRYTRWEEKRVPLPPQGEAETDRHYQLRHWLAKQGVTLQTPSELGTLPPVTDTLVLTSPLWDVRQSREQDLKRWVEAGGHLVLFPNTDEAMLKLNPLGIEETSEWQLQREQRKAEAKARAAASGHAAPPEKSDEDEDDEDDEEDTAPATPASGPALPRVPPPPKCDWTAKDAGAQPFFAELPIYQLCRSPSTVFKSRDLPAWGVRDELGWRALRLPLGRGELTLSAWYPNLDNPDLMKHDHAPLLAAMLKLRPGRQVWLMGSASLPTLPSWLWQQAAPVLLLALAALVLSLWRALPRFGPLRRPPPDRRRSLAEQVRGSASFLLQHRAEALHTAQCRALAEAARKLAPSASASSALPDPVTLALATGLSASALGKAIAPAQRNTRRLAQDLMLLETARRQLISLAAKGHTAPAPLQDSPQKASP</sequence>
<reference evidence="2 3" key="1">
    <citation type="journal article" date="2019" name="Int. J. Syst. Evol. Microbiol.">
        <title>The Global Catalogue of Microorganisms (GCM) 10K type strain sequencing project: providing services to taxonomists for standard genome sequencing and annotation.</title>
        <authorList>
            <consortium name="The Broad Institute Genomics Platform"/>
            <consortium name="The Broad Institute Genome Sequencing Center for Infectious Disease"/>
            <person name="Wu L."/>
            <person name="Ma J."/>
        </authorList>
    </citation>
    <scope>NUCLEOTIDE SEQUENCE [LARGE SCALE GENOMIC DNA]</scope>
    <source>
        <strain evidence="2 3">JCM 15503</strain>
    </source>
</reference>
<name>A0ABN1KC16_9BURK</name>
<feature type="region of interest" description="Disordered" evidence="1">
    <location>
        <begin position="427"/>
        <end position="446"/>
    </location>
</feature>
<dbReference type="Proteomes" id="UP001500279">
    <property type="component" value="Unassembled WGS sequence"/>
</dbReference>
<evidence type="ECO:0000313" key="2">
    <source>
        <dbReference type="EMBL" id="GAA0761840.1"/>
    </source>
</evidence>
<gene>
    <name evidence="2" type="ORF">GCM10009107_45620</name>
</gene>
<feature type="region of interest" description="Disordered" evidence="1">
    <location>
        <begin position="127"/>
        <end position="192"/>
    </location>
</feature>
<protein>
    <submittedName>
        <fullName evidence="2">DUF4350 domain-containing protein</fullName>
    </submittedName>
</protein>
<keyword evidence="3" id="KW-1185">Reference proteome</keyword>
<evidence type="ECO:0000313" key="3">
    <source>
        <dbReference type="Proteomes" id="UP001500279"/>
    </source>
</evidence>
<feature type="compositionally biased region" description="Basic and acidic residues" evidence="1">
    <location>
        <begin position="129"/>
        <end position="140"/>
    </location>
</feature>
<organism evidence="2 3">
    <name type="scientific">Ideonella azotifigens</name>
    <dbReference type="NCBI Taxonomy" id="513160"/>
    <lineage>
        <taxon>Bacteria</taxon>
        <taxon>Pseudomonadati</taxon>
        <taxon>Pseudomonadota</taxon>
        <taxon>Betaproteobacteria</taxon>
        <taxon>Burkholderiales</taxon>
        <taxon>Sphaerotilaceae</taxon>
        <taxon>Ideonella</taxon>
    </lineage>
</organism>
<proteinExistence type="predicted"/>
<comment type="caution">
    <text evidence="2">The sequence shown here is derived from an EMBL/GenBank/DDBJ whole genome shotgun (WGS) entry which is preliminary data.</text>
</comment>